<comment type="caution">
    <text evidence="2">The sequence shown here is derived from an EMBL/GenBank/DDBJ whole genome shotgun (WGS) entry which is preliminary data.</text>
</comment>
<dbReference type="EMBL" id="CAJNON010000216">
    <property type="protein sequence ID" value="CAF1112355.1"/>
    <property type="molecule type" value="Genomic_DNA"/>
</dbReference>
<feature type="transmembrane region" description="Helical" evidence="1">
    <location>
        <begin position="81"/>
        <end position="109"/>
    </location>
</feature>
<reference evidence="2" key="1">
    <citation type="submission" date="2021-02" db="EMBL/GenBank/DDBJ databases">
        <authorList>
            <person name="Nowell W R."/>
        </authorList>
    </citation>
    <scope>NUCLEOTIDE SEQUENCE</scope>
</reference>
<evidence type="ECO:0000313" key="2">
    <source>
        <dbReference type="EMBL" id="CAF1112355.1"/>
    </source>
</evidence>
<keyword evidence="1" id="KW-0472">Membrane</keyword>
<proteinExistence type="predicted"/>
<evidence type="ECO:0000313" key="3">
    <source>
        <dbReference type="Proteomes" id="UP000663891"/>
    </source>
</evidence>
<protein>
    <submittedName>
        <fullName evidence="2">Uncharacterized protein</fullName>
    </submittedName>
</protein>
<evidence type="ECO:0000256" key="1">
    <source>
        <dbReference type="SAM" id="Phobius"/>
    </source>
</evidence>
<gene>
    <name evidence="2" type="ORF">VCS650_LOCUS20718</name>
</gene>
<keyword evidence="1" id="KW-1133">Transmembrane helix</keyword>
<dbReference type="Proteomes" id="UP000663891">
    <property type="component" value="Unassembled WGS sequence"/>
</dbReference>
<dbReference type="AlphaFoldDB" id="A0A814PYU0"/>
<organism evidence="2 3">
    <name type="scientific">Adineta steineri</name>
    <dbReference type="NCBI Taxonomy" id="433720"/>
    <lineage>
        <taxon>Eukaryota</taxon>
        <taxon>Metazoa</taxon>
        <taxon>Spiralia</taxon>
        <taxon>Gnathifera</taxon>
        <taxon>Rotifera</taxon>
        <taxon>Eurotatoria</taxon>
        <taxon>Bdelloidea</taxon>
        <taxon>Adinetida</taxon>
        <taxon>Adinetidae</taxon>
        <taxon>Adineta</taxon>
    </lineage>
</organism>
<keyword evidence="1" id="KW-0812">Transmembrane</keyword>
<accession>A0A814PYU0</accession>
<dbReference type="OrthoDB" id="6140617at2759"/>
<name>A0A814PYU0_9BILA</name>
<sequence>MPKYQVPDVSFVKKLTSNEWVSKVIPISNTKQQHPKNIKQLPPHEQKDSLCTPSDCFENVESSSDVMNINNNKNNKRRFKVLLISVGVLLILGVLASVVMGIYAMVYIAKTTVASTTVTTSTTSTTTTFLPPQCYSYITINDTTRLITAGSGSTSDYGLFSTGTLVRFLGAGGTQIATSPPGVFHCATYYTGWYAGALPSLSNTVSGIMCYTDNSSPCIYYNTISVTNCDTFYVYNLTDPPNSNYMRYCTV</sequence>